<evidence type="ECO:0000313" key="14">
    <source>
        <dbReference type="Proteomes" id="UP000291343"/>
    </source>
</evidence>
<dbReference type="InParanoid" id="A0A482XSA5"/>
<evidence type="ECO:0000256" key="10">
    <source>
        <dbReference type="ARBA" id="ARBA00023136"/>
    </source>
</evidence>
<dbReference type="FunCoup" id="A0A482XSA5">
    <property type="interactions" value="1071"/>
</dbReference>
<comment type="caution">
    <text evidence="13">The sequence shown here is derived from an EMBL/GenBank/DDBJ whole genome shotgun (WGS) entry which is preliminary data.</text>
</comment>
<evidence type="ECO:0000256" key="11">
    <source>
        <dbReference type="ARBA" id="ARBA00031140"/>
    </source>
</evidence>
<sequence>MIFNRLANISRSFTTSAIRRGHSNGGVPGENLPFDTNNTAKFTIVTAIYLSTGMAIPFLIVRHQLLKSNS</sequence>
<proteinExistence type="inferred from homology"/>
<dbReference type="STRING" id="195883.A0A482XSA5"/>
<dbReference type="UniPathway" id="UPA00705"/>
<accession>A0A482XSA5</accession>
<dbReference type="Pfam" id="PF02935">
    <property type="entry name" value="COX7C"/>
    <property type="match status" value="1"/>
</dbReference>
<dbReference type="InterPro" id="IPR036636">
    <property type="entry name" value="COX7C/Cox8_sf"/>
</dbReference>
<keyword evidence="14" id="KW-1185">Reference proteome</keyword>
<evidence type="ECO:0000256" key="3">
    <source>
        <dbReference type="ARBA" id="ARBA00010514"/>
    </source>
</evidence>
<keyword evidence="10 12" id="KW-0472">Membrane</keyword>
<dbReference type="SMR" id="A0A482XSA5"/>
<evidence type="ECO:0000256" key="2">
    <source>
        <dbReference type="ARBA" id="ARBA00004673"/>
    </source>
</evidence>
<dbReference type="Gene3D" id="4.10.49.10">
    <property type="entry name" value="Cytochrome c oxidase subunit VIIc"/>
    <property type="match status" value="1"/>
</dbReference>
<comment type="subcellular location">
    <subcellularLocation>
        <location evidence="1">Mitochondrion inner membrane</location>
        <topology evidence="1">Single-pass membrane protein</topology>
    </subcellularLocation>
</comment>
<organism evidence="13 14">
    <name type="scientific">Laodelphax striatellus</name>
    <name type="common">Small brown planthopper</name>
    <name type="synonym">Delphax striatella</name>
    <dbReference type="NCBI Taxonomy" id="195883"/>
    <lineage>
        <taxon>Eukaryota</taxon>
        <taxon>Metazoa</taxon>
        <taxon>Ecdysozoa</taxon>
        <taxon>Arthropoda</taxon>
        <taxon>Hexapoda</taxon>
        <taxon>Insecta</taxon>
        <taxon>Pterygota</taxon>
        <taxon>Neoptera</taxon>
        <taxon>Paraneoptera</taxon>
        <taxon>Hemiptera</taxon>
        <taxon>Auchenorrhyncha</taxon>
        <taxon>Fulgoroidea</taxon>
        <taxon>Delphacidae</taxon>
        <taxon>Criomorphinae</taxon>
        <taxon>Laodelphax</taxon>
    </lineage>
</organism>
<evidence type="ECO:0000256" key="6">
    <source>
        <dbReference type="ARBA" id="ARBA00022792"/>
    </source>
</evidence>
<evidence type="ECO:0000256" key="4">
    <source>
        <dbReference type="ARBA" id="ARBA00017004"/>
    </source>
</evidence>
<keyword evidence="7" id="KW-0809">Transit peptide</keyword>
<dbReference type="GO" id="GO:0045277">
    <property type="term" value="C:respiratory chain complex IV"/>
    <property type="evidence" value="ECO:0007669"/>
    <property type="project" value="InterPro"/>
</dbReference>
<dbReference type="Proteomes" id="UP000291343">
    <property type="component" value="Unassembled WGS sequence"/>
</dbReference>
<gene>
    <name evidence="13" type="ORF">LSTR_LSTR003263</name>
</gene>
<keyword evidence="5 12" id="KW-0812">Transmembrane</keyword>
<comment type="pathway">
    <text evidence="2">Energy metabolism; oxidative phosphorylation.</text>
</comment>
<protein>
    <recommendedName>
        <fullName evidence="4">Cytochrome c oxidase subunit 7C, mitochondrial</fullName>
    </recommendedName>
    <alternativeName>
        <fullName evidence="11">Cytochrome c oxidase polypeptide VIIc</fullName>
    </alternativeName>
</protein>
<evidence type="ECO:0000256" key="5">
    <source>
        <dbReference type="ARBA" id="ARBA00022692"/>
    </source>
</evidence>
<dbReference type="SUPFAM" id="SSF81427">
    <property type="entry name" value="Mitochondrial cytochrome c oxidase subunit VIIc (aka VIIIa)"/>
    <property type="match status" value="1"/>
</dbReference>
<evidence type="ECO:0000256" key="7">
    <source>
        <dbReference type="ARBA" id="ARBA00022946"/>
    </source>
</evidence>
<dbReference type="FunFam" id="4.10.49.10:FF:000001">
    <property type="entry name" value="Cytochrome c oxidase subunit 7C"/>
    <property type="match status" value="1"/>
</dbReference>
<dbReference type="PANTHER" id="PTHR13313:SF0">
    <property type="entry name" value="CYTOCHROME C OXIDASE SUBUNIT 7C, MITOCHONDRIAL"/>
    <property type="match status" value="1"/>
</dbReference>
<dbReference type="AlphaFoldDB" id="A0A482XSA5"/>
<evidence type="ECO:0000256" key="1">
    <source>
        <dbReference type="ARBA" id="ARBA00004434"/>
    </source>
</evidence>
<dbReference type="EMBL" id="QKKF02000897">
    <property type="protein sequence ID" value="RZF48883.1"/>
    <property type="molecule type" value="Genomic_DNA"/>
</dbReference>
<evidence type="ECO:0000256" key="9">
    <source>
        <dbReference type="ARBA" id="ARBA00023128"/>
    </source>
</evidence>
<name>A0A482XSA5_LAOST</name>
<comment type="similarity">
    <text evidence="3">Belongs to the cytochrome c oxidase VIIc family.</text>
</comment>
<keyword evidence="8 12" id="KW-1133">Transmembrane helix</keyword>
<keyword evidence="9" id="KW-0496">Mitochondrion</keyword>
<evidence type="ECO:0000313" key="13">
    <source>
        <dbReference type="EMBL" id="RZF48883.1"/>
    </source>
</evidence>
<dbReference type="GO" id="GO:0006123">
    <property type="term" value="P:mitochondrial electron transport, cytochrome c to oxygen"/>
    <property type="evidence" value="ECO:0007669"/>
    <property type="project" value="InterPro"/>
</dbReference>
<feature type="transmembrane region" description="Helical" evidence="12">
    <location>
        <begin position="42"/>
        <end position="61"/>
    </location>
</feature>
<dbReference type="GO" id="GO:0005743">
    <property type="term" value="C:mitochondrial inner membrane"/>
    <property type="evidence" value="ECO:0007669"/>
    <property type="project" value="UniProtKB-SubCell"/>
</dbReference>
<dbReference type="OrthoDB" id="9974841at2759"/>
<keyword evidence="6" id="KW-0999">Mitochondrion inner membrane</keyword>
<reference evidence="13 14" key="1">
    <citation type="journal article" date="2017" name="Gigascience">
        <title>Genome sequence of the small brown planthopper, Laodelphax striatellus.</title>
        <authorList>
            <person name="Zhu J."/>
            <person name="Jiang F."/>
            <person name="Wang X."/>
            <person name="Yang P."/>
            <person name="Bao Y."/>
            <person name="Zhao W."/>
            <person name="Wang W."/>
            <person name="Lu H."/>
            <person name="Wang Q."/>
            <person name="Cui N."/>
            <person name="Li J."/>
            <person name="Chen X."/>
            <person name="Luo L."/>
            <person name="Yu J."/>
            <person name="Kang L."/>
            <person name="Cui F."/>
        </authorList>
    </citation>
    <scope>NUCLEOTIDE SEQUENCE [LARGE SCALE GENOMIC DNA]</scope>
    <source>
        <strain evidence="13">Lst14</strain>
    </source>
</reference>
<evidence type="ECO:0000256" key="8">
    <source>
        <dbReference type="ARBA" id="ARBA00022989"/>
    </source>
</evidence>
<evidence type="ECO:0000256" key="12">
    <source>
        <dbReference type="SAM" id="Phobius"/>
    </source>
</evidence>
<dbReference type="PANTHER" id="PTHR13313">
    <property type="entry name" value="CYTOCHROME C OXIDASE SUBUNIT VIIC"/>
    <property type="match status" value="1"/>
</dbReference>
<dbReference type="InterPro" id="IPR004202">
    <property type="entry name" value="COX7C/Cox8"/>
</dbReference>